<accession>A0A1G6I022</accession>
<dbReference type="EMBL" id="FMYL01000007">
    <property type="protein sequence ID" value="SDB99804.1"/>
    <property type="molecule type" value="Genomic_DNA"/>
</dbReference>
<organism evidence="2 3">
    <name type="scientific">Acinetobacter boissieri</name>
    <dbReference type="NCBI Taxonomy" id="1219383"/>
    <lineage>
        <taxon>Bacteria</taxon>
        <taxon>Pseudomonadati</taxon>
        <taxon>Pseudomonadota</taxon>
        <taxon>Gammaproteobacteria</taxon>
        <taxon>Moraxellales</taxon>
        <taxon>Moraxellaceae</taxon>
        <taxon>Acinetobacter</taxon>
    </lineage>
</organism>
<protein>
    <submittedName>
        <fullName evidence="2">Type IV pilus assembly protein PilV</fullName>
    </submittedName>
</protein>
<gene>
    <name evidence="2" type="ORF">SAMN05421733_107143</name>
</gene>
<dbReference type="RefSeq" id="WP_092748661.1">
    <property type="nucleotide sequence ID" value="NZ_FMYL01000007.1"/>
</dbReference>
<proteinExistence type="predicted"/>
<evidence type="ECO:0000313" key="2">
    <source>
        <dbReference type="EMBL" id="SDB99804.1"/>
    </source>
</evidence>
<sequence length="175" mass="18883">MNFSKRQKGVGMIEVLVALLILSVAVLGFVGLQLRAAEAGREASNRILAMNVARDLAEKIRINSTQISTYTMQMGSEESQKSSSTNCFDTYCTAAQKAAFDVNQSYLNALALGMSINMQTCPSGLNGKQCIYVAWGKTLPSNSATDADNLNSCTVSSDNGFTYRNNSTCTVMEVF</sequence>
<dbReference type="Proteomes" id="UP000242501">
    <property type="component" value="Unassembled WGS sequence"/>
</dbReference>
<reference evidence="3" key="1">
    <citation type="submission" date="2016-09" db="EMBL/GenBank/DDBJ databases">
        <authorList>
            <person name="Varghese N."/>
            <person name="Submissions S."/>
        </authorList>
    </citation>
    <scope>NUCLEOTIDE SEQUENCE [LARGE SCALE GENOMIC DNA]</scope>
    <source>
        <strain evidence="3">ANC 4422</strain>
    </source>
</reference>
<dbReference type="STRING" id="1219383.SAMN05421733_107143"/>
<evidence type="ECO:0000259" key="1">
    <source>
        <dbReference type="Pfam" id="PF22150"/>
    </source>
</evidence>
<keyword evidence="3" id="KW-1185">Reference proteome</keyword>
<dbReference type="OrthoDB" id="6658593at2"/>
<dbReference type="InterPro" id="IPR012902">
    <property type="entry name" value="N_methyl_site"/>
</dbReference>
<dbReference type="Pfam" id="PF22150">
    <property type="entry name" value="Tt1218-like"/>
    <property type="match status" value="1"/>
</dbReference>
<feature type="domain" description="Type IV pilin Tt1218-like" evidence="1">
    <location>
        <begin position="31"/>
        <end position="102"/>
    </location>
</feature>
<dbReference type="AlphaFoldDB" id="A0A1G6I022"/>
<name>A0A1G6I022_9GAMM</name>
<dbReference type="Pfam" id="PF07963">
    <property type="entry name" value="N_methyl"/>
    <property type="match status" value="1"/>
</dbReference>
<dbReference type="NCBIfam" id="TIGR02523">
    <property type="entry name" value="type_IV_pilV"/>
    <property type="match status" value="1"/>
</dbReference>
<dbReference type="InterPro" id="IPR013362">
    <property type="entry name" value="Pilus_4_PilV"/>
</dbReference>
<dbReference type="InterPro" id="IPR054402">
    <property type="entry name" value="Tt1218-like_dom"/>
</dbReference>
<evidence type="ECO:0000313" key="3">
    <source>
        <dbReference type="Proteomes" id="UP000242501"/>
    </source>
</evidence>
<dbReference type="NCBIfam" id="TIGR02532">
    <property type="entry name" value="IV_pilin_GFxxxE"/>
    <property type="match status" value="1"/>
</dbReference>